<evidence type="ECO:0000256" key="5">
    <source>
        <dbReference type="ARBA" id="ARBA00023136"/>
    </source>
</evidence>
<evidence type="ECO:0000256" key="3">
    <source>
        <dbReference type="ARBA" id="ARBA00022692"/>
    </source>
</evidence>
<reference evidence="7 8" key="2">
    <citation type="submission" date="2006-07" db="EMBL/GenBank/DDBJ databases">
        <title>Sequencing of the draft genome and assembly of Chlorobium ferroxidans DSM 13031.</title>
        <authorList>
            <consortium name="US DOE Joint Genome Institute (JGI-PGF)"/>
            <person name="Copeland A."/>
            <person name="Lucas S."/>
            <person name="Lapidus A."/>
            <person name="Barry K."/>
            <person name="Glavina del Rio T."/>
            <person name="Dalin E."/>
            <person name="Tice H."/>
            <person name="Bruce D."/>
            <person name="Pitluck S."/>
            <person name="Richardson P."/>
        </authorList>
    </citation>
    <scope>NUCLEOTIDE SEQUENCE [LARGE SCALE GENOMIC DNA]</scope>
    <source>
        <strain evidence="7 8">DSM 13031</strain>
    </source>
</reference>
<keyword evidence="2" id="KW-1003">Cell membrane</keyword>
<organism evidence="7 8">
    <name type="scientific">Chlorobium ferrooxidans DSM 13031</name>
    <dbReference type="NCBI Taxonomy" id="377431"/>
    <lineage>
        <taxon>Bacteria</taxon>
        <taxon>Pseudomonadati</taxon>
        <taxon>Chlorobiota</taxon>
        <taxon>Chlorobiia</taxon>
        <taxon>Chlorobiales</taxon>
        <taxon>Chlorobiaceae</taxon>
        <taxon>Chlorobium/Pelodictyon group</taxon>
        <taxon>Chlorobium</taxon>
    </lineage>
</organism>
<dbReference type="EMBL" id="AASE01000004">
    <property type="protein sequence ID" value="EAT59467.1"/>
    <property type="molecule type" value="Genomic_DNA"/>
</dbReference>
<comment type="subcellular location">
    <subcellularLocation>
        <location evidence="1">Cell membrane</location>
        <topology evidence="1">Multi-pass membrane protein</topology>
    </subcellularLocation>
</comment>
<name>Q0YSZ7_9CHLB</name>
<dbReference type="Proteomes" id="UP000004162">
    <property type="component" value="Unassembled WGS sequence"/>
</dbReference>
<protein>
    <submittedName>
        <fullName evidence="7">Uncharacterized protein</fullName>
    </submittedName>
</protein>
<keyword evidence="4 6" id="KW-1133">Transmembrane helix</keyword>
<feature type="transmembrane region" description="Helical" evidence="6">
    <location>
        <begin position="130"/>
        <end position="151"/>
    </location>
</feature>
<feature type="transmembrane region" description="Helical" evidence="6">
    <location>
        <begin position="299"/>
        <end position="320"/>
    </location>
</feature>
<dbReference type="PANTHER" id="PTHR39087:SF2">
    <property type="entry name" value="UPF0104 MEMBRANE PROTEIN MJ1595"/>
    <property type="match status" value="1"/>
</dbReference>
<evidence type="ECO:0000313" key="7">
    <source>
        <dbReference type="EMBL" id="EAT59467.1"/>
    </source>
</evidence>
<dbReference type="GO" id="GO:0005886">
    <property type="term" value="C:plasma membrane"/>
    <property type="evidence" value="ECO:0007669"/>
    <property type="project" value="UniProtKB-SubCell"/>
</dbReference>
<dbReference type="Pfam" id="PF03706">
    <property type="entry name" value="LPG_synthase_TM"/>
    <property type="match status" value="1"/>
</dbReference>
<proteinExistence type="predicted"/>
<feature type="transmembrane region" description="Helical" evidence="6">
    <location>
        <begin position="267"/>
        <end position="287"/>
    </location>
</feature>
<keyword evidence="3 6" id="KW-0812">Transmembrane</keyword>
<feature type="transmembrane region" description="Helical" evidence="6">
    <location>
        <begin position="326"/>
        <end position="343"/>
    </location>
</feature>
<reference evidence="7 8" key="1">
    <citation type="submission" date="2006-07" db="EMBL/GenBank/DDBJ databases">
        <title>Annotation of the draft genome assembly of Chlorobium ferroxidans DSM 13031.</title>
        <authorList>
            <consortium name="US DOE Joint Genome Institute (JGI-ORNL)"/>
            <person name="Larimer F."/>
            <person name="Land M."/>
            <person name="Hauser L."/>
        </authorList>
    </citation>
    <scope>NUCLEOTIDE SEQUENCE [LARGE SCALE GENOMIC DNA]</scope>
    <source>
        <strain evidence="7 8">DSM 13031</strain>
    </source>
</reference>
<evidence type="ECO:0000256" key="2">
    <source>
        <dbReference type="ARBA" id="ARBA00022475"/>
    </source>
</evidence>
<gene>
    <name evidence="7" type="ORF">CferDRAFT_1394</name>
</gene>
<evidence type="ECO:0000256" key="1">
    <source>
        <dbReference type="ARBA" id="ARBA00004651"/>
    </source>
</evidence>
<feature type="transmembrane region" description="Helical" evidence="6">
    <location>
        <begin position="12"/>
        <end position="28"/>
    </location>
</feature>
<accession>Q0YSZ7</accession>
<feature type="transmembrane region" description="Helical" evidence="6">
    <location>
        <begin position="40"/>
        <end position="57"/>
    </location>
</feature>
<comment type="caution">
    <text evidence="7">The sequence shown here is derived from an EMBL/GenBank/DDBJ whole genome shotgun (WGS) entry which is preliminary data.</text>
</comment>
<keyword evidence="8" id="KW-1185">Reference proteome</keyword>
<evidence type="ECO:0000313" key="8">
    <source>
        <dbReference type="Proteomes" id="UP000004162"/>
    </source>
</evidence>
<dbReference type="RefSeq" id="WP_006365897.1">
    <property type="nucleotide sequence ID" value="NZ_AASE01000004.1"/>
</dbReference>
<keyword evidence="5 6" id="KW-0472">Membrane</keyword>
<evidence type="ECO:0000256" key="6">
    <source>
        <dbReference type="SAM" id="Phobius"/>
    </source>
</evidence>
<dbReference type="InterPro" id="IPR022791">
    <property type="entry name" value="L-PG_synthase/AglD"/>
</dbReference>
<dbReference type="PANTHER" id="PTHR39087">
    <property type="entry name" value="UPF0104 MEMBRANE PROTEIN MJ1595"/>
    <property type="match status" value="1"/>
</dbReference>
<dbReference type="OrthoDB" id="594003at2"/>
<dbReference type="AlphaFoldDB" id="Q0YSZ7"/>
<feature type="transmembrane region" description="Helical" evidence="6">
    <location>
        <begin position="236"/>
        <end position="261"/>
    </location>
</feature>
<sequence>MQNQKKSGSSWTGYAGLCLGILLIAYLFSQVDLQGAVERISLIGFSSLFILLPYLGLHVLESIAWFMLFPGSTVPISFFKLLKIQLIAETVSMTLPAGVAVGEPLRPFLCFRFMGIPIPSGVASVAVRKLMLGVAQGIYTVFCAVAGFSFLQTVSFNMLGFGGLGYIMIGTGIGVFLIFLTLLLLLLNGRAAQKLHAILMCIPFQKVKTWLLSKESGFLDTDVELKSFTGPFARRLIPIMLIYVLAWFMLAIESYIILTLLGVKISFFQVLAIDASLTMLRVLFFFVPSGLGVQDLGYIAFFQALGMHDFLAYGGAFVLLRRCKELLWYAFGYGIMFYSGVHLQDAEQVSNKKS</sequence>
<feature type="transmembrane region" description="Helical" evidence="6">
    <location>
        <begin position="163"/>
        <end position="187"/>
    </location>
</feature>
<evidence type="ECO:0000256" key="4">
    <source>
        <dbReference type="ARBA" id="ARBA00022989"/>
    </source>
</evidence>